<dbReference type="EMBL" id="LTDL01000042">
    <property type="protein sequence ID" value="OAG28863.1"/>
    <property type="molecule type" value="Genomic_DNA"/>
</dbReference>
<dbReference type="OrthoDB" id="17307at2759"/>
<gene>
    <name evidence="8" type="ORF">NEDG_01002</name>
</gene>
<dbReference type="GO" id="GO:0008270">
    <property type="term" value="F:zinc ion binding"/>
    <property type="evidence" value="ECO:0007669"/>
    <property type="project" value="UniProtKB-KW"/>
</dbReference>
<keyword evidence="4 7" id="KW-0862">Zinc</keyword>
<dbReference type="VEuPathDB" id="MicrosporidiaDB:NEDG_01002"/>
<dbReference type="GeneID" id="93647352"/>
<comment type="similarity">
    <text evidence="7">Belongs to the TFB4 family.</text>
</comment>
<keyword evidence="3 7" id="KW-0227">DNA damage</keyword>
<evidence type="ECO:0000313" key="9">
    <source>
        <dbReference type="Proteomes" id="UP000185944"/>
    </source>
</evidence>
<comment type="subunit">
    <text evidence="7">Component of the 7-subunit TFIIH core complex composed of XPB/SSL2, XPD/RAD3, SSL1, TFB1, TFB2, TFB4 and TFB5, which is active in NER. The core complex associates with the 3-subunit CTD-kinase module TFIIK composed of CCL1, KIN28 and TFB3 to form the 10-subunit holoenzyme (holo-TFIIH) active in transcription.</text>
</comment>
<evidence type="ECO:0000313" key="8">
    <source>
        <dbReference type="EMBL" id="OAG28863.1"/>
    </source>
</evidence>
<proteinExistence type="inferred from homology"/>
<dbReference type="Proteomes" id="UP000185944">
    <property type="component" value="Unassembled WGS sequence"/>
</dbReference>
<dbReference type="STRING" id="1805483.A0A177EAA2"/>
<dbReference type="GO" id="GO:0003743">
    <property type="term" value="F:translation initiation factor activity"/>
    <property type="evidence" value="ECO:0007669"/>
    <property type="project" value="UniProtKB-KW"/>
</dbReference>
<dbReference type="RefSeq" id="XP_067543608.1">
    <property type="nucleotide sequence ID" value="XM_067688420.1"/>
</dbReference>
<keyword evidence="9" id="KW-1185">Reference proteome</keyword>
<evidence type="ECO:0000256" key="7">
    <source>
        <dbReference type="RuleBase" id="RU368090"/>
    </source>
</evidence>
<keyword evidence="2 7" id="KW-0479">Metal-binding</keyword>
<dbReference type="Pfam" id="PF03850">
    <property type="entry name" value="Tfb4"/>
    <property type="match status" value="1"/>
</dbReference>
<dbReference type="GO" id="GO:0006289">
    <property type="term" value="P:nucleotide-excision repair"/>
    <property type="evidence" value="ECO:0007669"/>
    <property type="project" value="UniProtKB-UniRule"/>
</dbReference>
<keyword evidence="7" id="KW-0804">Transcription</keyword>
<dbReference type="PANTHER" id="PTHR12831">
    <property type="entry name" value="TRANSCRIPTION INITIATION FACTOR IIH TFIIH , POLYPEPTIDE 3-RELATED"/>
    <property type="match status" value="1"/>
</dbReference>
<keyword evidence="7" id="KW-0805">Transcription regulation</keyword>
<dbReference type="GO" id="GO:0000439">
    <property type="term" value="C:transcription factor TFIIH core complex"/>
    <property type="evidence" value="ECO:0007669"/>
    <property type="project" value="UniProtKB-UniRule"/>
</dbReference>
<evidence type="ECO:0000256" key="2">
    <source>
        <dbReference type="ARBA" id="ARBA00022723"/>
    </source>
</evidence>
<keyword evidence="6 7" id="KW-0539">Nucleus</keyword>
<reference evidence="8 9" key="1">
    <citation type="submission" date="2016-02" db="EMBL/GenBank/DDBJ databases">
        <title>Discovery of a natural microsporidian pathogen with a broad tissue tropism in Caenorhabditis elegans.</title>
        <authorList>
            <person name="Luallen R.J."/>
            <person name="Reinke A.W."/>
            <person name="Tong L."/>
            <person name="Botts M.R."/>
            <person name="Felix M.-A."/>
            <person name="Troemel E.R."/>
        </authorList>
    </citation>
    <scope>NUCLEOTIDE SEQUENCE [LARGE SCALE GENOMIC DNA]</scope>
    <source>
        <strain evidence="8 9">JUm2807</strain>
    </source>
</reference>
<dbReference type="GO" id="GO:0006355">
    <property type="term" value="P:regulation of DNA-templated transcription"/>
    <property type="evidence" value="ECO:0007669"/>
    <property type="project" value="InterPro"/>
</dbReference>
<comment type="function">
    <text evidence="7">Component of the general transcription and DNA repair factor IIH (TFIIH) core complex, which is involved in general and transcription-coupled nucleotide excision repair (NER) of damaged DNA and, when complexed to TFIIK, in RNA transcription by RNA polymerase II. In NER, TFIIH acts by opening DNA around the lesion to allow the excision of the damaged oligonucleotide and its replacement by a new DNA fragment. In transcription, TFIIH has an essential role in transcription initiation. When the pre-initiation complex (PIC) has been established, TFIIH is required for promoter opening and promoter escape. Phosphorylation of the C-terminal tail (CTD) of the largest subunit of RNA polymerase II by the kinase module TFIIK controls the initiation of transcription.</text>
</comment>
<comment type="caution">
    <text evidence="8">The sequence shown here is derived from an EMBL/GenBank/DDBJ whole genome shotgun (WGS) entry which is preliminary data.</text>
</comment>
<dbReference type="InterPro" id="IPR004600">
    <property type="entry name" value="TFIIH_Tfb4/GTF2H3"/>
</dbReference>
<keyword evidence="7" id="KW-0863">Zinc-finger</keyword>
<dbReference type="GO" id="GO:0005675">
    <property type="term" value="C:transcription factor TFIIH holo complex"/>
    <property type="evidence" value="ECO:0007669"/>
    <property type="project" value="UniProtKB-UniRule"/>
</dbReference>
<organism evidence="8 9">
    <name type="scientific">Nematocida displodere</name>
    <dbReference type="NCBI Taxonomy" id="1805483"/>
    <lineage>
        <taxon>Eukaryota</taxon>
        <taxon>Fungi</taxon>
        <taxon>Fungi incertae sedis</taxon>
        <taxon>Microsporidia</taxon>
        <taxon>Nematocida</taxon>
    </lineage>
</organism>
<evidence type="ECO:0000256" key="5">
    <source>
        <dbReference type="ARBA" id="ARBA00023204"/>
    </source>
</evidence>
<keyword evidence="8" id="KW-0396">Initiation factor</keyword>
<protein>
    <recommendedName>
        <fullName evidence="7">General transcription and DNA repair factor IIH subunit TFB4</fullName>
        <shortName evidence="7">TFIIH subunit TFB4</shortName>
    </recommendedName>
    <alternativeName>
        <fullName evidence="7">RNA polymerase II transcription factor B subunit 4</fullName>
    </alternativeName>
</protein>
<evidence type="ECO:0000256" key="1">
    <source>
        <dbReference type="ARBA" id="ARBA00004123"/>
    </source>
</evidence>
<dbReference type="PANTHER" id="PTHR12831:SF0">
    <property type="entry name" value="GENERAL TRANSCRIPTION FACTOR IIH SUBUNIT 3"/>
    <property type="match status" value="1"/>
</dbReference>
<dbReference type="AlphaFoldDB" id="A0A177EAA2"/>
<name>A0A177EAA2_9MICR</name>
<comment type="subcellular location">
    <subcellularLocation>
        <location evidence="1 7">Nucleus</location>
    </subcellularLocation>
</comment>
<keyword evidence="8" id="KW-0648">Protein biosynthesis</keyword>
<sequence>MLLVLVVSSAFPASAAILNDLLIFIRIFTRISQSHRIVLLQNLKVCYDSSTEIEESLPSRLEAVFNSEAKANFSKDFGYALLLLSKARQKQSTDGVLLFSSPEAPSNFIKCAFTAKKLNVSVDCIIAKDSVLAEISSIMKGTVHSISNSETSLLEYLISTISLNPNLSKRYESTAKTCICHQTTIEKGYLCPICLGLYCKFIPICRHCKTKFVF</sequence>
<keyword evidence="5 7" id="KW-0234">DNA repair</keyword>
<evidence type="ECO:0000256" key="6">
    <source>
        <dbReference type="ARBA" id="ARBA00023242"/>
    </source>
</evidence>
<accession>A0A177EAA2</accession>
<evidence type="ECO:0000256" key="3">
    <source>
        <dbReference type="ARBA" id="ARBA00022763"/>
    </source>
</evidence>
<evidence type="ECO:0000256" key="4">
    <source>
        <dbReference type="ARBA" id="ARBA00022833"/>
    </source>
</evidence>